<dbReference type="SMART" id="SM00320">
    <property type="entry name" value="WD40"/>
    <property type="match status" value="2"/>
</dbReference>
<dbReference type="InterPro" id="IPR001841">
    <property type="entry name" value="Znf_RING"/>
</dbReference>
<dbReference type="PROSITE" id="PS50236">
    <property type="entry name" value="CHCR"/>
    <property type="match status" value="1"/>
</dbReference>
<dbReference type="SMART" id="SM00299">
    <property type="entry name" value="CLH"/>
    <property type="match status" value="1"/>
</dbReference>
<dbReference type="GO" id="GO:0016236">
    <property type="term" value="P:macroautophagy"/>
    <property type="evidence" value="ECO:0007669"/>
    <property type="project" value="TreeGrafter"/>
</dbReference>
<dbReference type="GO" id="GO:0005770">
    <property type="term" value="C:late endosome"/>
    <property type="evidence" value="ECO:0007669"/>
    <property type="project" value="TreeGrafter"/>
</dbReference>
<proteinExistence type="predicted"/>
<dbReference type="PANTHER" id="PTHR12616:SF1">
    <property type="entry name" value="VACUOLAR PROTEIN SORTING-ASSOCIATED PROTEIN 41 HOMOLOG"/>
    <property type="match status" value="1"/>
</dbReference>
<dbReference type="PANTHER" id="PTHR12616">
    <property type="entry name" value="VACUOLAR PROTEIN SORTING VPS41"/>
    <property type="match status" value="1"/>
</dbReference>
<dbReference type="SUPFAM" id="SSF50978">
    <property type="entry name" value="WD40 repeat-like"/>
    <property type="match status" value="1"/>
</dbReference>
<dbReference type="STRING" id="48709.A0A1D2NKV8"/>
<keyword evidence="2" id="KW-0813">Transport</keyword>
<feature type="compositionally biased region" description="Acidic residues" evidence="10">
    <location>
        <begin position="23"/>
        <end position="38"/>
    </location>
</feature>
<sequence>MINDRFENGSIGDSADILKEDSIDSEGQEDEDDDEVDDTEPRLKFSRIQNDLLKILEKDAVSCVAVHSKFLCVGSHRGEAYILDHLGNNVTPHPKGSFPAHKVAVNCISIDKDGENIATCSDDGRVNVYNLCDGKCELLLKLDKKIRCVAIDPYYSDDSVTLHQRNVFGLLKSSPLLEGGIVSTVKWGGDRFIAWNWKDEVRVYDMIENMMISRIKFDWQPNHFSLEGSADGSNTRNDDYVVNMLHNRYPCHIFWKDQFTIFIGWADIVQICQVTEPRKPDVENGTVSHYVVILSMVTTDFWCCGLSSFGDLITALTLEKDQLSDTYCIGEDAFAKYLPNLQILEQDFKSYSVVQTNALRTRGYQEYKPSDYHLECLIDEILFFIVTPKDIILASARDQDDHVQWLMEHEKYEEALEFASQNERYLRRHTVMKVGTEFLEHLLAAERYSEAGKLCFRLFGRENVEIWESLVIRFGKFGRLRDIAPYMPRGETSRLSPCMYEMVLYDYLQNNDAEAFLGLVREWAPPPELYNIPTIVNATVEKSLIILHTDGAASPTLLQALADLYSYQREYGKALTMYLKLQDPQVFTLIQKHGLFQEIISENPKNKESNNIEDLMHINLDIAVNLFLKHKENLSPALIVQRLQTNRYYQYKYLDSLYKAEGKDMRHEFHGMMVSLYADYEPTYLIQFLKSSDSYPMQEALNICKEREMHPEMIFLLGRMGNTKEALRLITNVLEDIHQAIDFCKEYDDEELWNNLIEFALDKPDCISMLLCSIGTHVDPRILIKRIDDTMEIPGLRDCLVKIMQDYSLQVELQEGCKNILVGDCLVLFQKLVKTQSRGVYVDDSRYVILKTISNLTPTEVQKCGSCHKQVVVQDSGYGEDVVVFYCNHVFHDACISSFDYQNCVICNLPRKPAGLLEKL</sequence>
<dbReference type="OMA" id="PQLVWQD"/>
<dbReference type="OrthoDB" id="244107at2759"/>
<dbReference type="InterPro" id="IPR011990">
    <property type="entry name" value="TPR-like_helical_dom_sf"/>
</dbReference>
<evidence type="ECO:0000256" key="8">
    <source>
        <dbReference type="PROSITE-ProRule" id="PRU00221"/>
    </source>
</evidence>
<keyword evidence="13" id="KW-1185">Reference proteome</keyword>
<dbReference type="GO" id="GO:0009267">
    <property type="term" value="P:cellular response to starvation"/>
    <property type="evidence" value="ECO:0007669"/>
    <property type="project" value="TreeGrafter"/>
</dbReference>
<feature type="repeat" description="CHCR" evidence="9">
    <location>
        <begin position="611"/>
        <end position="769"/>
    </location>
</feature>
<feature type="domain" description="RING-type" evidence="11">
    <location>
        <begin position="864"/>
        <end position="908"/>
    </location>
</feature>
<dbReference type="GO" id="GO:0008270">
    <property type="term" value="F:zinc ion binding"/>
    <property type="evidence" value="ECO:0007669"/>
    <property type="project" value="UniProtKB-KW"/>
</dbReference>
<dbReference type="GO" id="GO:0006623">
    <property type="term" value="P:protein targeting to vacuole"/>
    <property type="evidence" value="ECO:0007669"/>
    <property type="project" value="InterPro"/>
</dbReference>
<evidence type="ECO:0000256" key="9">
    <source>
        <dbReference type="PROSITE-ProRule" id="PRU01006"/>
    </source>
</evidence>
<keyword evidence="4" id="KW-0862">Zinc</keyword>
<evidence type="ECO:0000313" key="13">
    <source>
        <dbReference type="Proteomes" id="UP000094527"/>
    </source>
</evidence>
<feature type="region of interest" description="Disordered" evidence="10">
    <location>
        <begin position="1"/>
        <end position="40"/>
    </location>
</feature>
<gene>
    <name evidence="12" type="ORF">Ocin01_00741</name>
</gene>
<evidence type="ECO:0000256" key="3">
    <source>
        <dbReference type="ARBA" id="ARBA00022771"/>
    </source>
</evidence>
<accession>A0A1D2NKV8</accession>
<keyword evidence="8" id="KW-0853">WD repeat</keyword>
<comment type="caution">
    <text evidence="12">The sequence shown here is derived from an EMBL/GenBank/DDBJ whole genome shotgun (WGS) entry which is preliminary data.</text>
</comment>
<dbReference type="GO" id="GO:0030897">
    <property type="term" value="C:HOPS complex"/>
    <property type="evidence" value="ECO:0007669"/>
    <property type="project" value="TreeGrafter"/>
</dbReference>
<dbReference type="InterPro" id="IPR001680">
    <property type="entry name" value="WD40_rpt"/>
</dbReference>
<dbReference type="GO" id="GO:0034058">
    <property type="term" value="P:endosomal vesicle fusion"/>
    <property type="evidence" value="ECO:0007669"/>
    <property type="project" value="TreeGrafter"/>
</dbReference>
<protein>
    <submittedName>
        <fullName evidence="12">Vacuolar protein sorting-associated protein 41</fullName>
    </submittedName>
</protein>
<dbReference type="Gene3D" id="2.130.10.10">
    <property type="entry name" value="YVTN repeat-like/Quinoprotein amine dehydrogenase"/>
    <property type="match status" value="1"/>
</dbReference>
<dbReference type="PROSITE" id="PS50089">
    <property type="entry name" value="ZF_RING_2"/>
    <property type="match status" value="1"/>
</dbReference>
<evidence type="ECO:0000256" key="10">
    <source>
        <dbReference type="SAM" id="MobiDB-lite"/>
    </source>
</evidence>
<dbReference type="Proteomes" id="UP000094527">
    <property type="component" value="Unassembled WGS sequence"/>
</dbReference>
<evidence type="ECO:0000256" key="1">
    <source>
        <dbReference type="ARBA" id="ARBA00004371"/>
    </source>
</evidence>
<dbReference type="AlphaFoldDB" id="A0A1D2NKV8"/>
<name>A0A1D2NKV8_ORCCI</name>
<reference evidence="12 13" key="1">
    <citation type="journal article" date="2016" name="Genome Biol. Evol.">
        <title>Gene Family Evolution Reflects Adaptation to Soil Environmental Stressors in the Genome of the Collembolan Orchesella cincta.</title>
        <authorList>
            <person name="Faddeeva-Vakhrusheva A."/>
            <person name="Derks M.F."/>
            <person name="Anvar S.Y."/>
            <person name="Agamennone V."/>
            <person name="Suring W."/>
            <person name="Smit S."/>
            <person name="van Straalen N.M."/>
            <person name="Roelofs D."/>
        </authorList>
    </citation>
    <scope>NUCLEOTIDE SEQUENCE [LARGE SCALE GENOMIC DNA]</scope>
    <source>
        <tissue evidence="12">Mixed pool</tissue>
    </source>
</reference>
<evidence type="ECO:0000259" key="11">
    <source>
        <dbReference type="PROSITE" id="PS50089"/>
    </source>
</evidence>
<dbReference type="InterPro" id="IPR036322">
    <property type="entry name" value="WD40_repeat_dom_sf"/>
</dbReference>
<dbReference type="InterPro" id="IPR057780">
    <property type="entry name" value="Beta-prop_Vps41"/>
</dbReference>
<comment type="subcellular location">
    <subcellularLocation>
        <location evidence="1">Lysosome</location>
    </subcellularLocation>
</comment>
<evidence type="ECO:0000256" key="7">
    <source>
        <dbReference type="PROSITE-ProRule" id="PRU00175"/>
    </source>
</evidence>
<feature type="repeat" description="WD" evidence="8">
    <location>
        <begin position="98"/>
        <end position="131"/>
    </location>
</feature>
<keyword evidence="5" id="KW-0653">Protein transport</keyword>
<dbReference type="Pfam" id="PF23556">
    <property type="entry name" value="TPR_Vps41"/>
    <property type="match status" value="1"/>
</dbReference>
<evidence type="ECO:0000256" key="4">
    <source>
        <dbReference type="ARBA" id="ARBA00022833"/>
    </source>
</evidence>
<keyword evidence="3 7" id="KW-0479">Metal-binding</keyword>
<evidence type="ECO:0000256" key="6">
    <source>
        <dbReference type="ARBA" id="ARBA00023228"/>
    </source>
</evidence>
<keyword evidence="6" id="KW-0458">Lysosome</keyword>
<dbReference type="Gene3D" id="1.25.40.10">
    <property type="entry name" value="Tetratricopeptide repeat domain"/>
    <property type="match status" value="1"/>
</dbReference>
<dbReference type="InterPro" id="IPR015943">
    <property type="entry name" value="WD40/YVTN_repeat-like_dom_sf"/>
</dbReference>
<evidence type="ECO:0000256" key="2">
    <source>
        <dbReference type="ARBA" id="ARBA00022448"/>
    </source>
</evidence>
<keyword evidence="3 7" id="KW-0863">Zinc-finger</keyword>
<evidence type="ECO:0000313" key="12">
    <source>
        <dbReference type="EMBL" id="ODN05877.1"/>
    </source>
</evidence>
<dbReference type="InterPro" id="IPR000547">
    <property type="entry name" value="Clathrin_H-chain/VPS_repeat"/>
</dbReference>
<dbReference type="InterPro" id="IPR045111">
    <property type="entry name" value="Vps41/Vps8"/>
</dbReference>
<dbReference type="PROSITE" id="PS50082">
    <property type="entry name" value="WD_REPEATS_2"/>
    <property type="match status" value="1"/>
</dbReference>
<dbReference type="GO" id="GO:0005764">
    <property type="term" value="C:lysosome"/>
    <property type="evidence" value="ECO:0007669"/>
    <property type="project" value="UniProtKB-SubCell"/>
</dbReference>
<dbReference type="EMBL" id="LJIJ01000013">
    <property type="protein sequence ID" value="ODN05877.1"/>
    <property type="molecule type" value="Genomic_DNA"/>
</dbReference>
<dbReference type="SUPFAM" id="SSF57850">
    <property type="entry name" value="RING/U-box"/>
    <property type="match status" value="1"/>
</dbReference>
<evidence type="ECO:0000256" key="5">
    <source>
        <dbReference type="ARBA" id="ARBA00022927"/>
    </source>
</evidence>
<dbReference type="Pfam" id="PF23411">
    <property type="entry name" value="Beta-prop_Vps41"/>
    <property type="match status" value="2"/>
</dbReference>
<organism evidence="12 13">
    <name type="scientific">Orchesella cincta</name>
    <name type="common">Springtail</name>
    <name type="synonym">Podura cincta</name>
    <dbReference type="NCBI Taxonomy" id="48709"/>
    <lineage>
        <taxon>Eukaryota</taxon>
        <taxon>Metazoa</taxon>
        <taxon>Ecdysozoa</taxon>
        <taxon>Arthropoda</taxon>
        <taxon>Hexapoda</taxon>
        <taxon>Collembola</taxon>
        <taxon>Entomobryomorpha</taxon>
        <taxon>Entomobryoidea</taxon>
        <taxon>Orchesellidae</taxon>
        <taxon>Orchesellinae</taxon>
        <taxon>Orchesella</taxon>
    </lineage>
</organism>